<protein>
    <submittedName>
        <fullName evidence="2">Uncharacterized protein</fullName>
    </submittedName>
</protein>
<accession>A0A1M7DLF0</accession>
<feature type="transmembrane region" description="Helical" evidence="1">
    <location>
        <begin position="12"/>
        <end position="39"/>
    </location>
</feature>
<reference evidence="3" key="1">
    <citation type="submission" date="2016-11" db="EMBL/GenBank/DDBJ databases">
        <authorList>
            <person name="Varghese N."/>
            <person name="Submissions S."/>
        </authorList>
    </citation>
    <scope>NUCLEOTIDE SEQUENCE [LARGE SCALE GENOMIC DNA]</scope>
    <source>
        <strain evidence="3">DSM 6637</strain>
    </source>
</reference>
<evidence type="ECO:0000313" key="3">
    <source>
        <dbReference type="Proteomes" id="UP000184444"/>
    </source>
</evidence>
<keyword evidence="1" id="KW-1133">Transmembrane helix</keyword>
<dbReference type="Proteomes" id="UP000184444">
    <property type="component" value="Unassembled WGS sequence"/>
</dbReference>
<dbReference type="RefSeq" id="WP_268801850.1">
    <property type="nucleotide sequence ID" value="NZ_FRCK01000001.1"/>
</dbReference>
<keyword evidence="1" id="KW-0812">Transmembrane</keyword>
<evidence type="ECO:0000313" key="2">
    <source>
        <dbReference type="EMBL" id="SHL79999.1"/>
    </source>
</evidence>
<gene>
    <name evidence="2" type="ORF">SAMN05444389_101413</name>
</gene>
<sequence length="42" mass="4783">MTTDRHHAPRPALILWLLAMAMLALPGWIWLGLTLFGWWAGP</sequence>
<organism evidence="2 3">
    <name type="scientific">Paracoccus solventivorans</name>
    <dbReference type="NCBI Taxonomy" id="53463"/>
    <lineage>
        <taxon>Bacteria</taxon>
        <taxon>Pseudomonadati</taxon>
        <taxon>Pseudomonadota</taxon>
        <taxon>Alphaproteobacteria</taxon>
        <taxon>Rhodobacterales</taxon>
        <taxon>Paracoccaceae</taxon>
        <taxon>Paracoccus</taxon>
    </lineage>
</organism>
<dbReference type="EMBL" id="FRCK01000001">
    <property type="protein sequence ID" value="SHL79999.1"/>
    <property type="molecule type" value="Genomic_DNA"/>
</dbReference>
<dbReference type="AlphaFoldDB" id="A0A1M7DLF0"/>
<proteinExistence type="predicted"/>
<keyword evidence="3" id="KW-1185">Reference proteome</keyword>
<keyword evidence="1" id="KW-0472">Membrane</keyword>
<name>A0A1M7DLF0_9RHOB</name>
<evidence type="ECO:0000256" key="1">
    <source>
        <dbReference type="SAM" id="Phobius"/>
    </source>
</evidence>